<dbReference type="PANTHER" id="PTHR10073:SF41">
    <property type="entry name" value="MISMATCH REPAIR PROTEIN, PUTATIVE (AFU_ORTHOLOGUE AFUA_8G05820)-RELATED"/>
    <property type="match status" value="1"/>
</dbReference>
<dbReference type="GO" id="GO:0006298">
    <property type="term" value="P:mismatch repair"/>
    <property type="evidence" value="ECO:0007669"/>
    <property type="project" value="InterPro"/>
</dbReference>
<evidence type="ECO:0000259" key="4">
    <source>
        <dbReference type="SMART" id="SM01340"/>
    </source>
</evidence>
<dbReference type="AlphaFoldDB" id="A0A6G1IXU4"/>
<dbReference type="SUPFAM" id="SSF55874">
    <property type="entry name" value="ATPase domain of HSP90 chaperone/DNA topoisomerase II/histidine kinase"/>
    <property type="match status" value="1"/>
</dbReference>
<feature type="compositionally biased region" description="Basic residues" evidence="3">
    <location>
        <begin position="753"/>
        <end position="762"/>
    </location>
</feature>
<dbReference type="OrthoDB" id="10263226at2759"/>
<dbReference type="InterPro" id="IPR013507">
    <property type="entry name" value="DNA_mismatch_S5_2-like"/>
</dbReference>
<dbReference type="GO" id="GO:0030983">
    <property type="term" value="F:mismatched DNA binding"/>
    <property type="evidence" value="ECO:0007669"/>
    <property type="project" value="InterPro"/>
</dbReference>
<protein>
    <recommendedName>
        <fullName evidence="4">DNA mismatch repair protein S5 domain-containing protein</fullName>
    </recommendedName>
</protein>
<dbReference type="InterPro" id="IPR020568">
    <property type="entry name" value="Ribosomal_Su5_D2-typ_SF"/>
</dbReference>
<dbReference type="GO" id="GO:0140664">
    <property type="term" value="F:ATP-dependent DNA damage sensor activity"/>
    <property type="evidence" value="ECO:0007669"/>
    <property type="project" value="InterPro"/>
</dbReference>
<name>A0A6G1IXU4_9PLEO</name>
<reference evidence="5" key="1">
    <citation type="journal article" date="2020" name="Stud. Mycol.">
        <title>101 Dothideomycetes genomes: a test case for predicting lifestyles and emergence of pathogens.</title>
        <authorList>
            <person name="Haridas S."/>
            <person name="Albert R."/>
            <person name="Binder M."/>
            <person name="Bloem J."/>
            <person name="Labutti K."/>
            <person name="Salamov A."/>
            <person name="Andreopoulos B."/>
            <person name="Baker S."/>
            <person name="Barry K."/>
            <person name="Bills G."/>
            <person name="Bluhm B."/>
            <person name="Cannon C."/>
            <person name="Castanera R."/>
            <person name="Culley D."/>
            <person name="Daum C."/>
            <person name="Ezra D."/>
            <person name="Gonzalez J."/>
            <person name="Henrissat B."/>
            <person name="Kuo A."/>
            <person name="Liang C."/>
            <person name="Lipzen A."/>
            <person name="Lutzoni F."/>
            <person name="Magnuson J."/>
            <person name="Mondo S."/>
            <person name="Nolan M."/>
            <person name="Ohm R."/>
            <person name="Pangilinan J."/>
            <person name="Park H.-J."/>
            <person name="Ramirez L."/>
            <person name="Alfaro M."/>
            <person name="Sun H."/>
            <person name="Tritt A."/>
            <person name="Yoshinaga Y."/>
            <person name="Zwiers L.-H."/>
            <person name="Turgeon B."/>
            <person name="Goodwin S."/>
            <person name="Spatafora J."/>
            <person name="Crous P."/>
            <person name="Grigoriev I."/>
        </authorList>
    </citation>
    <scope>NUCLEOTIDE SEQUENCE</scope>
    <source>
        <strain evidence="5">CBS 122367</strain>
    </source>
</reference>
<dbReference type="GO" id="GO:0016887">
    <property type="term" value="F:ATP hydrolysis activity"/>
    <property type="evidence" value="ECO:0007669"/>
    <property type="project" value="InterPro"/>
</dbReference>
<dbReference type="GO" id="GO:0032389">
    <property type="term" value="C:MutLalpha complex"/>
    <property type="evidence" value="ECO:0007669"/>
    <property type="project" value="TreeGrafter"/>
</dbReference>
<feature type="region of interest" description="Disordered" evidence="3">
    <location>
        <begin position="675"/>
        <end position="704"/>
    </location>
</feature>
<sequence length="991" mass="109797">MADELDIATLPSIAALPPTIVRQIGSSQVLIDPSSVVKELIDNALDARANAIFVDVAANTIDSIQVKDTGHGIPQEDRRLACRRYCTSKIRVCADLKEVGGKWLGFRGEALASMAEMSGVLEVTTRVEGEPVAVRMKYGRDGELMSSERASTPVGTTVKLTDFFKSLPARKQAALKHTTKWLAKMRRLMQAYSLARPTVRFSLRVLKAKSNKGDFAYAPKKDANIEDAVFKVIGKNCALQCDWTAMEADGFEVHAFLPKPNAIGSKIAQKGAFVSIDARPVSASRGTPKQLVAAFKKRLRKANPALELVKDPFFYMNIICPSDSYDPNIEPAKDDVLFEDGQVVVAAVDKLLMTYYPEAVIDVNSVDDEIEEDIPTSAQQPPTLRHEEPPGFSASPTPICEDLANGDVENLSSSPRDHPLWRSNMYGIDEEDLEFLSENQAPVIEEEEGRRAADISNPWTIARMSASFKGKKSNNGQLMSPAKIQGDTSMGPSSSAPTTLLHQQPSAELLTPQTWSRQNMTQASLDDELGRSVRRLPRPLRSAAHIVAPPRERESFDMDSTRRPLLLSAPPLDTGLPMPSPPFQQHAPFGSYGAQMNSPEKSPVDRRPNGDWFGQPMQRQITCKRTSQRKPRRKQHLDCPPFAPSASPGPQRVLHDADRLIENRLVSDNNTDIRDFFGQGRAQHRRPASEEPTPGHRNRWDNFTGQGITDQLHACAAREAPSEIRLGATSAEFHQPSPRRPRRGPCNVPGHKIAPKARSARRRTTDSAQQSKSSRLPLERVPYKYRIHNVVLPIDLSLLDVTKRMNTMDMTRNSPEWGYAIDGGVFDTFSISLTDGTLNAWARKVAQLLNHLYEQENDIDVFVAFKDGIHEALEGRCADADDGFVDIADMQLDQHDVQLDYDAELDDFERIGEWASQVLAAGNKSNGNGDTTVVETPITKARDGEHLADWTSQLVTAANNHEINDAPAVPATLTREIDNEDEFEDDEMLYV</sequence>
<dbReference type="Pfam" id="PF13589">
    <property type="entry name" value="HATPase_c_3"/>
    <property type="match status" value="1"/>
</dbReference>
<dbReference type="Gene3D" id="3.30.230.10">
    <property type="match status" value="1"/>
</dbReference>
<feature type="region of interest" description="Disordered" evidence="3">
    <location>
        <begin position="611"/>
        <end position="652"/>
    </location>
</feature>
<dbReference type="SMART" id="SM01340">
    <property type="entry name" value="DNA_mis_repair"/>
    <property type="match status" value="1"/>
</dbReference>
<keyword evidence="6" id="KW-1185">Reference proteome</keyword>
<dbReference type="Gene3D" id="3.30.565.10">
    <property type="entry name" value="Histidine kinase-like ATPase, C-terminal domain"/>
    <property type="match status" value="1"/>
</dbReference>
<dbReference type="Pfam" id="PF01119">
    <property type="entry name" value="DNA_mis_repair"/>
    <property type="match status" value="1"/>
</dbReference>
<feature type="region of interest" description="Disordered" evidence="3">
    <location>
        <begin position="374"/>
        <end position="397"/>
    </location>
</feature>
<dbReference type="InterPro" id="IPR036890">
    <property type="entry name" value="HATPase_C_sf"/>
</dbReference>
<dbReference type="SUPFAM" id="SSF54211">
    <property type="entry name" value="Ribosomal protein S5 domain 2-like"/>
    <property type="match status" value="1"/>
</dbReference>
<dbReference type="EMBL" id="MU005586">
    <property type="protein sequence ID" value="KAF2682760.1"/>
    <property type="molecule type" value="Genomic_DNA"/>
</dbReference>
<evidence type="ECO:0000256" key="3">
    <source>
        <dbReference type="SAM" id="MobiDB-lite"/>
    </source>
</evidence>
<gene>
    <name evidence="5" type="ORF">K458DRAFT_369843</name>
</gene>
<dbReference type="FunFam" id="3.30.565.10:FF:000017">
    <property type="entry name" value="PMS1 homolog 1, mismatch repair system component"/>
    <property type="match status" value="1"/>
</dbReference>
<dbReference type="PROSITE" id="PS00058">
    <property type="entry name" value="DNA_MISMATCH_REPAIR_1"/>
    <property type="match status" value="1"/>
</dbReference>
<dbReference type="NCBIfam" id="TIGR00585">
    <property type="entry name" value="mutl"/>
    <property type="match status" value="1"/>
</dbReference>
<proteinExistence type="inferred from homology"/>
<feature type="region of interest" description="Disordered" evidence="3">
    <location>
        <begin position="728"/>
        <end position="775"/>
    </location>
</feature>
<dbReference type="PANTHER" id="PTHR10073">
    <property type="entry name" value="DNA MISMATCH REPAIR PROTEIN MLH, PMS, MUTL"/>
    <property type="match status" value="1"/>
</dbReference>
<dbReference type="GO" id="GO:0061982">
    <property type="term" value="P:meiosis I cell cycle process"/>
    <property type="evidence" value="ECO:0007669"/>
    <property type="project" value="UniProtKB-ARBA"/>
</dbReference>
<feature type="domain" description="DNA mismatch repair protein S5" evidence="4">
    <location>
        <begin position="229"/>
        <end position="353"/>
    </location>
</feature>
<feature type="compositionally biased region" description="Basic residues" evidence="3">
    <location>
        <begin position="626"/>
        <end position="635"/>
    </location>
</feature>
<keyword evidence="2" id="KW-0227">DNA damage</keyword>
<organism evidence="5 6">
    <name type="scientific">Lentithecium fluviatile CBS 122367</name>
    <dbReference type="NCBI Taxonomy" id="1168545"/>
    <lineage>
        <taxon>Eukaryota</taxon>
        <taxon>Fungi</taxon>
        <taxon>Dikarya</taxon>
        <taxon>Ascomycota</taxon>
        <taxon>Pezizomycotina</taxon>
        <taxon>Dothideomycetes</taxon>
        <taxon>Pleosporomycetidae</taxon>
        <taxon>Pleosporales</taxon>
        <taxon>Massarineae</taxon>
        <taxon>Lentitheciaceae</taxon>
        <taxon>Lentithecium</taxon>
    </lineage>
</organism>
<evidence type="ECO:0000313" key="6">
    <source>
        <dbReference type="Proteomes" id="UP000799291"/>
    </source>
</evidence>
<dbReference type="CDD" id="cd03485">
    <property type="entry name" value="MutL_Trans_hPMS_1_like"/>
    <property type="match status" value="1"/>
</dbReference>
<evidence type="ECO:0000313" key="5">
    <source>
        <dbReference type="EMBL" id="KAF2682760.1"/>
    </source>
</evidence>
<evidence type="ECO:0000256" key="1">
    <source>
        <dbReference type="ARBA" id="ARBA00006082"/>
    </source>
</evidence>
<dbReference type="InterPro" id="IPR002099">
    <property type="entry name" value="MutL/Mlh/PMS"/>
</dbReference>
<evidence type="ECO:0000256" key="2">
    <source>
        <dbReference type="ARBA" id="ARBA00022763"/>
    </source>
</evidence>
<comment type="similarity">
    <text evidence="1">Belongs to the DNA mismatch repair MutL/HexB family.</text>
</comment>
<dbReference type="Proteomes" id="UP000799291">
    <property type="component" value="Unassembled WGS sequence"/>
</dbReference>
<dbReference type="GO" id="GO:0005524">
    <property type="term" value="F:ATP binding"/>
    <property type="evidence" value="ECO:0007669"/>
    <property type="project" value="InterPro"/>
</dbReference>
<dbReference type="InterPro" id="IPR014762">
    <property type="entry name" value="DNA_mismatch_repair_CS"/>
</dbReference>
<dbReference type="InterPro" id="IPR014721">
    <property type="entry name" value="Ribsml_uS5_D2-typ_fold_subgr"/>
</dbReference>
<accession>A0A6G1IXU4</accession>
<dbReference type="InterPro" id="IPR038973">
    <property type="entry name" value="MutL/Mlh/Pms-like"/>
</dbReference>